<feature type="region of interest" description="Disordered" evidence="1">
    <location>
        <begin position="218"/>
        <end position="260"/>
    </location>
</feature>
<comment type="caution">
    <text evidence="3">The sequence shown here is derived from an EMBL/GenBank/DDBJ whole genome shotgun (WGS) entry which is preliminary data.</text>
</comment>
<dbReference type="GO" id="GO:0006334">
    <property type="term" value="P:nucleosome assembly"/>
    <property type="evidence" value="ECO:0007669"/>
    <property type="project" value="InterPro"/>
</dbReference>
<proteinExistence type="predicted"/>
<evidence type="ECO:0000313" key="3">
    <source>
        <dbReference type="EMBL" id="GBO13751.1"/>
    </source>
</evidence>
<dbReference type="InterPro" id="IPR036390">
    <property type="entry name" value="WH_DNA-bd_sf"/>
</dbReference>
<feature type="domain" description="H15" evidence="2">
    <location>
        <begin position="149"/>
        <end position="221"/>
    </location>
</feature>
<reference evidence="3 4" key="1">
    <citation type="journal article" date="2019" name="Sci. Rep.">
        <title>Orb-weaving spider Araneus ventricosus genome elucidates the spidroin gene catalogue.</title>
        <authorList>
            <person name="Kono N."/>
            <person name="Nakamura H."/>
            <person name="Ohtoshi R."/>
            <person name="Moran D.A.P."/>
            <person name="Shinohara A."/>
            <person name="Yoshida Y."/>
            <person name="Fujiwara M."/>
            <person name="Mori M."/>
            <person name="Tomita M."/>
            <person name="Arakawa K."/>
        </authorList>
    </citation>
    <scope>NUCLEOTIDE SEQUENCE [LARGE SCALE GENOMIC DNA]</scope>
</reference>
<dbReference type="Pfam" id="PF00538">
    <property type="entry name" value="Linker_histone"/>
    <property type="match status" value="1"/>
</dbReference>
<evidence type="ECO:0000313" key="4">
    <source>
        <dbReference type="Proteomes" id="UP000499080"/>
    </source>
</evidence>
<dbReference type="CDD" id="cd00073">
    <property type="entry name" value="H15"/>
    <property type="match status" value="1"/>
</dbReference>
<dbReference type="Gene3D" id="1.10.10.10">
    <property type="entry name" value="Winged helix-like DNA-binding domain superfamily/Winged helix DNA-binding domain"/>
    <property type="match status" value="1"/>
</dbReference>
<organism evidence="3 4">
    <name type="scientific">Araneus ventricosus</name>
    <name type="common">Orbweaver spider</name>
    <name type="synonym">Epeira ventricosa</name>
    <dbReference type="NCBI Taxonomy" id="182803"/>
    <lineage>
        <taxon>Eukaryota</taxon>
        <taxon>Metazoa</taxon>
        <taxon>Ecdysozoa</taxon>
        <taxon>Arthropoda</taxon>
        <taxon>Chelicerata</taxon>
        <taxon>Arachnida</taxon>
        <taxon>Araneae</taxon>
        <taxon>Araneomorphae</taxon>
        <taxon>Entelegynae</taxon>
        <taxon>Araneoidea</taxon>
        <taxon>Araneidae</taxon>
        <taxon>Araneus</taxon>
    </lineage>
</organism>
<accession>A0A4Y2UNN7</accession>
<dbReference type="InterPro" id="IPR005818">
    <property type="entry name" value="Histone_H1/H5_H15"/>
</dbReference>
<gene>
    <name evidence="3" type="primary">H1E</name>
    <name evidence="3" type="ORF">AVEN_95710_1</name>
</gene>
<dbReference type="Proteomes" id="UP000499080">
    <property type="component" value="Unassembled WGS sequence"/>
</dbReference>
<keyword evidence="4" id="KW-1185">Reference proteome</keyword>
<dbReference type="SUPFAM" id="SSF46785">
    <property type="entry name" value="Winged helix' DNA-binding domain"/>
    <property type="match status" value="1"/>
</dbReference>
<evidence type="ECO:0000259" key="2">
    <source>
        <dbReference type="PROSITE" id="PS51504"/>
    </source>
</evidence>
<dbReference type="PROSITE" id="PS51504">
    <property type="entry name" value="H15"/>
    <property type="match status" value="1"/>
</dbReference>
<dbReference type="GO" id="GO:0000786">
    <property type="term" value="C:nucleosome"/>
    <property type="evidence" value="ECO:0007669"/>
    <property type="project" value="InterPro"/>
</dbReference>
<evidence type="ECO:0000256" key="1">
    <source>
        <dbReference type="SAM" id="MobiDB-lite"/>
    </source>
</evidence>
<dbReference type="EMBL" id="BGPR01037998">
    <property type="protein sequence ID" value="GBO13751.1"/>
    <property type="molecule type" value="Genomic_DNA"/>
</dbReference>
<name>A0A4Y2UNN7_ARAVE</name>
<dbReference type="GO" id="GO:0003677">
    <property type="term" value="F:DNA binding"/>
    <property type="evidence" value="ECO:0007669"/>
    <property type="project" value="InterPro"/>
</dbReference>
<protein>
    <submittedName>
        <fullName evidence="3">Histone H1E</fullName>
    </submittedName>
</protein>
<feature type="compositionally biased region" description="Basic residues" evidence="1">
    <location>
        <begin position="251"/>
        <end position="260"/>
    </location>
</feature>
<feature type="compositionally biased region" description="Polar residues" evidence="1">
    <location>
        <begin position="239"/>
        <end position="250"/>
    </location>
</feature>
<sequence>MIVTLLAWMAHSWCLRTSPLISFASFLQSHNSRALETEIVLKSCDFSHQTLNGSLRIKSSVDFDTTVSLKATVRACNDGLFTPPVAGALLQAALVASCSWGLCLRYSYERSANSRLRRCPKKLPLLLQLPPPPRLKRQKVAQLNQQPSTHPKVSEMVVKSITTLKEQVVLLCRLSKVISSEYKVDIDRLTPFIRKYLKSAVAAGTLVQTKARANGSFKLSASGQKTKSLRKLSKAAPLQKQSPARNCQTKGKSRKKEACC</sequence>
<dbReference type="InterPro" id="IPR036388">
    <property type="entry name" value="WH-like_DNA-bd_sf"/>
</dbReference>
<dbReference type="SMART" id="SM00526">
    <property type="entry name" value="H15"/>
    <property type="match status" value="1"/>
</dbReference>
<dbReference type="OrthoDB" id="10070184at2759"/>
<dbReference type="AlphaFoldDB" id="A0A4Y2UNN7"/>